<keyword evidence="2" id="KW-0809">Transit peptide</keyword>
<evidence type="ECO:0000256" key="1">
    <source>
        <dbReference type="ARBA" id="ARBA00004173"/>
    </source>
</evidence>
<evidence type="ECO:0000313" key="10">
    <source>
        <dbReference type="EMBL" id="JAQ03782.1"/>
    </source>
</evidence>
<dbReference type="FunFam" id="4.10.640.10:FF:000011">
    <property type="entry name" value="28S ribosomal protein S18a, mitochondrial"/>
    <property type="match status" value="1"/>
</dbReference>
<dbReference type="GO" id="GO:0005763">
    <property type="term" value="C:mitochondrial small ribosomal subunit"/>
    <property type="evidence" value="ECO:0007669"/>
    <property type="project" value="TreeGrafter"/>
</dbReference>
<evidence type="ECO:0000256" key="3">
    <source>
        <dbReference type="ARBA" id="ARBA00022980"/>
    </source>
</evidence>
<gene>
    <name evidence="8" type="primary">MRPS18A</name>
    <name evidence="8" type="ORF">CM83_33879</name>
    <name evidence="10" type="ORF">g.33899</name>
</gene>
<dbReference type="AlphaFoldDB" id="A0A0A9Y4V7"/>
<dbReference type="Pfam" id="PF01084">
    <property type="entry name" value="Ribosomal_S18"/>
    <property type="match status" value="1"/>
</dbReference>
<evidence type="ECO:0000256" key="6">
    <source>
        <dbReference type="ARBA" id="ARBA00061060"/>
    </source>
</evidence>
<dbReference type="InterPro" id="IPR036870">
    <property type="entry name" value="Ribosomal_bS18_sf"/>
</dbReference>
<dbReference type="SUPFAM" id="SSF46911">
    <property type="entry name" value="Ribosomal protein S18"/>
    <property type="match status" value="1"/>
</dbReference>
<dbReference type="GO" id="GO:0005743">
    <property type="term" value="C:mitochondrial inner membrane"/>
    <property type="evidence" value="ECO:0007669"/>
    <property type="project" value="UniProtKB-ARBA"/>
</dbReference>
<dbReference type="EMBL" id="GBHO01019034">
    <property type="protein sequence ID" value="JAG24570.1"/>
    <property type="molecule type" value="Transcribed_RNA"/>
</dbReference>
<evidence type="ECO:0000256" key="5">
    <source>
        <dbReference type="ARBA" id="ARBA00023274"/>
    </source>
</evidence>
<reference evidence="10" key="4">
    <citation type="journal article" date="2016" name="Gigascience">
        <title>De novo construction of an expanded transcriptome assembly for the western tarnished plant bug, Lygus hesperus.</title>
        <authorList>
            <person name="Tassone E.E."/>
            <person name="Geib S.M."/>
            <person name="Hall B."/>
            <person name="Fabrick J.A."/>
            <person name="Brent C.S."/>
            <person name="Hull J.J."/>
        </authorList>
    </citation>
    <scope>NUCLEOTIDE SEQUENCE</scope>
</reference>
<dbReference type="GO" id="GO:0070181">
    <property type="term" value="F:small ribosomal subunit rRNA binding"/>
    <property type="evidence" value="ECO:0007669"/>
    <property type="project" value="TreeGrafter"/>
</dbReference>
<accession>A0A0A9Y4V7</accession>
<reference evidence="9" key="3">
    <citation type="submission" date="2014-09" db="EMBL/GenBank/DDBJ databases">
        <authorList>
            <person name="Magalhaes I.L.F."/>
            <person name="Oliveira U."/>
            <person name="Santos F.R."/>
            <person name="Vidigal T.H.D.A."/>
            <person name="Brescovit A.D."/>
            <person name="Santos A.J."/>
        </authorList>
    </citation>
    <scope>NUCLEOTIDE SEQUENCE</scope>
</reference>
<reference evidence="8" key="1">
    <citation type="journal article" date="2014" name="PLoS ONE">
        <title>Transcriptome-Based Identification of ABC Transporters in the Western Tarnished Plant Bug Lygus hesperus.</title>
        <authorList>
            <person name="Hull J.J."/>
            <person name="Chaney K."/>
            <person name="Geib S.M."/>
            <person name="Fabrick J.A."/>
            <person name="Brent C.S."/>
            <person name="Walsh D."/>
            <person name="Lavine L.C."/>
        </authorList>
    </citation>
    <scope>NUCLEOTIDE SEQUENCE</scope>
</reference>
<dbReference type="PANTHER" id="PTHR13479:SF66">
    <property type="entry name" value="LARGE RIBOSOMAL SUBUNIT PROTEIN ML66"/>
    <property type="match status" value="1"/>
</dbReference>
<dbReference type="PANTHER" id="PTHR13479">
    <property type="entry name" value="30S RIBOSOMAL PROTEIN S18"/>
    <property type="match status" value="1"/>
</dbReference>
<organism evidence="8">
    <name type="scientific">Lygus hesperus</name>
    <name type="common">Western plant bug</name>
    <dbReference type="NCBI Taxonomy" id="30085"/>
    <lineage>
        <taxon>Eukaryota</taxon>
        <taxon>Metazoa</taxon>
        <taxon>Ecdysozoa</taxon>
        <taxon>Arthropoda</taxon>
        <taxon>Hexapoda</taxon>
        <taxon>Insecta</taxon>
        <taxon>Pterygota</taxon>
        <taxon>Neoptera</taxon>
        <taxon>Paraneoptera</taxon>
        <taxon>Hemiptera</taxon>
        <taxon>Heteroptera</taxon>
        <taxon>Panheteroptera</taxon>
        <taxon>Cimicomorpha</taxon>
        <taxon>Miridae</taxon>
        <taxon>Mirini</taxon>
        <taxon>Lygus</taxon>
    </lineage>
</organism>
<comment type="subcellular location">
    <subcellularLocation>
        <location evidence="1">Mitochondrion</location>
    </subcellularLocation>
</comment>
<protein>
    <recommendedName>
        <fullName evidence="7">Large ribosomal subunit protein mL66</fullName>
    </recommendedName>
</protein>
<keyword evidence="3 8" id="KW-0689">Ribosomal protein</keyword>
<evidence type="ECO:0000256" key="7">
    <source>
        <dbReference type="ARBA" id="ARBA00071652"/>
    </source>
</evidence>
<comment type="similarity">
    <text evidence="6">Belongs to the bacterial ribosomal protein bS18 family. Mitochondrion-specific ribosomal protein mL66 subfamily.</text>
</comment>
<dbReference type="EMBL" id="GDHC01014847">
    <property type="protein sequence ID" value="JAQ03782.1"/>
    <property type="molecule type" value="Transcribed_RNA"/>
</dbReference>
<dbReference type="Gene3D" id="4.10.640.10">
    <property type="entry name" value="Ribosomal protein S18"/>
    <property type="match status" value="1"/>
</dbReference>
<keyword evidence="4" id="KW-0496">Mitochondrion</keyword>
<name>A0A0A9Y4V7_LYGHE</name>
<reference evidence="8" key="2">
    <citation type="submission" date="2014-07" db="EMBL/GenBank/DDBJ databases">
        <authorList>
            <person name="Hull J."/>
        </authorList>
    </citation>
    <scope>NUCLEOTIDE SEQUENCE</scope>
</reference>
<evidence type="ECO:0000313" key="9">
    <source>
        <dbReference type="EMBL" id="JAG56039.1"/>
    </source>
</evidence>
<proteinExistence type="inferred from homology"/>
<sequence>MVGAVFLAALRTTALSPIKALYQPARYLSVTPIQRLKEIAFTKTEKQTIIEGKFKPEPWEAFKLKNATQSACSLCATNLDVKHTDVLILSQFVRSDGCMLPRRITGLCKTQQKKVSKMVAMAQKAGLMSNLTPENSKKDPKKRRQWRKFNTYFDENTITPPREYRKRPPQLFTYV</sequence>
<dbReference type="GO" id="GO:0032543">
    <property type="term" value="P:mitochondrial translation"/>
    <property type="evidence" value="ECO:0007669"/>
    <property type="project" value="TreeGrafter"/>
</dbReference>
<evidence type="ECO:0000313" key="8">
    <source>
        <dbReference type="EMBL" id="JAG24570.1"/>
    </source>
</evidence>
<evidence type="ECO:0000256" key="2">
    <source>
        <dbReference type="ARBA" id="ARBA00022946"/>
    </source>
</evidence>
<keyword evidence="5" id="KW-0687">Ribonucleoprotein</keyword>
<evidence type="ECO:0000256" key="4">
    <source>
        <dbReference type="ARBA" id="ARBA00023128"/>
    </source>
</evidence>
<dbReference type="GO" id="GO:0003735">
    <property type="term" value="F:structural constituent of ribosome"/>
    <property type="evidence" value="ECO:0007669"/>
    <property type="project" value="InterPro"/>
</dbReference>
<dbReference type="InterPro" id="IPR001648">
    <property type="entry name" value="Ribosomal_bS18"/>
</dbReference>
<dbReference type="EMBL" id="GBRD01009785">
    <property type="protein sequence ID" value="JAG56039.1"/>
    <property type="molecule type" value="Transcribed_RNA"/>
</dbReference>